<comment type="catalytic activity">
    <reaction evidence="14">
        <text>L-seryl-[protein] + ATP = O-phospho-L-seryl-[protein] + ADP + H(+)</text>
        <dbReference type="Rhea" id="RHEA:17989"/>
        <dbReference type="Rhea" id="RHEA-COMP:9863"/>
        <dbReference type="Rhea" id="RHEA-COMP:11604"/>
        <dbReference type="ChEBI" id="CHEBI:15378"/>
        <dbReference type="ChEBI" id="CHEBI:29999"/>
        <dbReference type="ChEBI" id="CHEBI:30616"/>
        <dbReference type="ChEBI" id="CHEBI:83421"/>
        <dbReference type="ChEBI" id="CHEBI:456216"/>
        <dbReference type="EC" id="2.7.11.1"/>
    </reaction>
</comment>
<dbReference type="Pfam" id="PF00069">
    <property type="entry name" value="Pkinase"/>
    <property type="match status" value="1"/>
</dbReference>
<dbReference type="InterPro" id="IPR023142">
    <property type="entry name" value="MAST_pre-PK_dom_sf"/>
</dbReference>
<feature type="region of interest" description="Disordered" evidence="15">
    <location>
        <begin position="991"/>
        <end position="1040"/>
    </location>
</feature>
<feature type="region of interest" description="Disordered" evidence="15">
    <location>
        <begin position="389"/>
        <end position="414"/>
    </location>
</feature>
<dbReference type="GO" id="GO:0005524">
    <property type="term" value="F:ATP binding"/>
    <property type="evidence" value="ECO:0007669"/>
    <property type="project" value="UniProtKB-KW"/>
</dbReference>
<feature type="compositionally biased region" description="Polar residues" evidence="15">
    <location>
        <begin position="366"/>
        <end position="377"/>
    </location>
</feature>
<dbReference type="Gene3D" id="3.30.200.20">
    <property type="entry name" value="Phosphorylase Kinase, domain 1"/>
    <property type="match status" value="1"/>
</dbReference>
<dbReference type="PROSITE" id="PS00108">
    <property type="entry name" value="PROTEIN_KINASE_ST"/>
    <property type="match status" value="1"/>
</dbReference>
<dbReference type="EC" id="2.7.11.1" evidence="4"/>
<sequence length="1509" mass="166326">MTSQHGRGNGSGSPRLASASSGTCFDYSSKATTAMMASAPVIVDMRGMLEEYRLAKYLRAFPPTLTLEELRAITEADLRNTFGIHSAQDCRRFLDAVEAYDASDRPESECGSTSSIPLSPEIRRVSSDCHSSVHSSQSSQHEPSLLTLYHSARSLHRTISEDHRARARRDSVVVQSGHHGHQLAAFQWSINEMPQTNLLAIRRAGLGKSAPSLSTFSTSPSNSFYHPPIIQTQRSIIPNNPSRRKHSKSFRAMPTYLNASGSYSQTVQQRSHSPYNHQASCPSEMAMKEPACPFSKILQRVQDGRRWSMTSLPSSGYGTNTPGSSTISSQSSSQERLHQILGGMHGFAEVEGGYGVGPGGLHQPELASSLSNSSQTVCEGGRLTPLQQLQLQSSQSFRPRSRSLSPPRSPNPCDNELVFMNSIYRERFPNAKVQMEERLAKFIDGNKLEPEGDINSDCIARFVHHQLIELAQDCLLKSQENHLSCAYFYEMSEQLEKLTSQVKDKSPSSVACITQLVKNLLLIIARPARLLECLEFNPEEFYSLLEAAEGQVKDKQDVIHSDIPQYIISKLGLNRDRITELRQELECDAAEVDKERLLNNEDKPSVKQLPSENDFELVKLISNGAYGAVYLVRHKETRQRFAMKKLNKANLVLRNQVEQVFAERDILSFSDNPFVVGMFCSFETKKHLCLVMEYLEGGDCATLIKNIGPFPLDMARLYFAETVLALEYLHSYGIVHRDLKPDNLLITSLGHIKLTDFGLSKMGLMNLATNLLEGSSKQFRDHQVFGTPEYIAPEVILRQGYGKPVDWWSMGIILYEFLLGSVPFFGDCVEELFQHIVSDSVEWPDAEDWLCPPEEAKDIITRLLIQNPLDRLGYGGADEVKVHPFFENIDWTSLLMTKVDFIPHLDDDEDTSYFDSRVDRYNHELETAGEDEADDSDDHSIFSTFSCYSPRYSQVYSSSDKDLEELRRSYKTRMNSNGSCTSEVSDIASVASSSTARSDPGSEEAVPKCIVENERTPTESGEWSASADESDTTTLGRPHHLPTFSISVEESTGMSAAKPLPDKISPPIEKVSTYPLLATASVPSSPPSLKTVAKSSSSGALNAEGRSMSLSGLVRHNSGASSRDVSPTREVSPLSNTLNPPIILRKGPRGFGFTLSALPVYIGDSNVFVLHHIVHSVDVPGAAFEAGVRKGDLVTHINGERVQGLLHTQVLHLLTSGGDRVTIRTMPMDQSFIKSGGKKRLLAESKMAKRGKKSLVKRTSIRDVRRKSSLLRRLSDKRNHDVSISPTPPTYATTSTTAPPSPRADHGPINHVAYPGGVPRSPPALAASLSRSPPVSRFALPAITAGPAYPVPNFNRPSTLHGLKHKTLSMLRTKCRRKSVGHVPIVSPLARTPSPAPPSPAPPVSPSSRSPSPLTVPFFPPTNETGTPAHRRSINSRPKSGSETKSLLRRALSPERVTVQARRSSPAGLMPHEGTLDLRRKSAGATLTTNTCDTSTPECSEEESHQEEK</sequence>
<feature type="region of interest" description="Disordered" evidence="15">
    <location>
        <begin position="308"/>
        <end position="336"/>
    </location>
</feature>
<dbReference type="GO" id="GO:0000287">
    <property type="term" value="F:magnesium ion binding"/>
    <property type="evidence" value="ECO:0007669"/>
    <property type="project" value="InterPro"/>
</dbReference>
<evidence type="ECO:0000256" key="8">
    <source>
        <dbReference type="ARBA" id="ARBA00022679"/>
    </source>
</evidence>
<dbReference type="CDD" id="cd05609">
    <property type="entry name" value="STKc_MAST"/>
    <property type="match status" value="1"/>
</dbReference>
<dbReference type="GO" id="GO:0004674">
    <property type="term" value="F:protein serine/threonine kinase activity"/>
    <property type="evidence" value="ECO:0007669"/>
    <property type="project" value="UniProtKB-KW"/>
</dbReference>
<feature type="domain" description="PDZ" evidence="17">
    <location>
        <begin position="1141"/>
        <end position="1229"/>
    </location>
</feature>
<dbReference type="InterPro" id="IPR011009">
    <property type="entry name" value="Kinase-like_dom_sf"/>
</dbReference>
<evidence type="ECO:0000256" key="9">
    <source>
        <dbReference type="ARBA" id="ARBA00022741"/>
    </source>
</evidence>
<dbReference type="InterPro" id="IPR037711">
    <property type="entry name" value="MAST"/>
</dbReference>
<feature type="region of interest" description="Disordered" evidence="15">
    <location>
        <begin position="1083"/>
        <end position="1102"/>
    </location>
</feature>
<dbReference type="FunFam" id="1.10.510.10:FF:000012">
    <property type="entry name" value="microtubule-associated serine/threonine-protein kinase 2 isoform X1"/>
    <property type="match status" value="1"/>
</dbReference>
<dbReference type="CDD" id="cd06705">
    <property type="entry name" value="PDZ_MAST"/>
    <property type="match status" value="1"/>
</dbReference>
<dbReference type="PANTHER" id="PTHR24356">
    <property type="entry name" value="SERINE/THREONINE-PROTEIN KINASE"/>
    <property type="match status" value="1"/>
</dbReference>
<keyword evidence="8" id="KW-0808">Transferase</keyword>
<feature type="region of interest" description="Disordered" evidence="15">
    <location>
        <begin position="1266"/>
        <end position="1304"/>
    </location>
</feature>
<feature type="region of interest" description="Disordered" evidence="15">
    <location>
        <begin position="1"/>
        <end position="22"/>
    </location>
</feature>
<accession>A0A1D1V5S5</accession>
<keyword evidence="11" id="KW-0067">ATP-binding</keyword>
<gene>
    <name evidence="19" type="primary">RvY_08438-1</name>
    <name evidence="19" type="synonym">RvY_08438.1</name>
    <name evidence="19" type="ORF">RvY_08438</name>
</gene>
<evidence type="ECO:0000313" key="19">
    <source>
        <dbReference type="EMBL" id="GAU97079.1"/>
    </source>
</evidence>
<dbReference type="InterPro" id="IPR000719">
    <property type="entry name" value="Prot_kinase_dom"/>
</dbReference>
<dbReference type="InterPro" id="IPR008271">
    <property type="entry name" value="Ser/Thr_kinase_AS"/>
</dbReference>
<dbReference type="PROSITE" id="PS50106">
    <property type="entry name" value="PDZ"/>
    <property type="match status" value="1"/>
</dbReference>
<dbReference type="InterPro" id="IPR000961">
    <property type="entry name" value="AGC-kinase_C"/>
</dbReference>
<keyword evidence="5" id="KW-0963">Cytoplasm</keyword>
<evidence type="ECO:0000256" key="4">
    <source>
        <dbReference type="ARBA" id="ARBA00012513"/>
    </source>
</evidence>
<dbReference type="InterPro" id="IPR015022">
    <property type="entry name" value="MAST_pre-PK_dom"/>
</dbReference>
<evidence type="ECO:0000259" key="18">
    <source>
        <dbReference type="PROSITE" id="PS51285"/>
    </source>
</evidence>
<feature type="compositionally biased region" description="Low complexity" evidence="15">
    <location>
        <begin position="324"/>
        <end position="334"/>
    </location>
</feature>
<dbReference type="FunFam" id="1.20.1480.20:FF:000001">
    <property type="entry name" value="microtubule-associated serine/threonine-protein kinase 4 isoform X1"/>
    <property type="match status" value="1"/>
</dbReference>
<evidence type="ECO:0000256" key="12">
    <source>
        <dbReference type="ARBA" id="ARBA00022842"/>
    </source>
</evidence>
<dbReference type="InterPro" id="IPR050236">
    <property type="entry name" value="Ser_Thr_kinase_AGC"/>
</dbReference>
<dbReference type="SUPFAM" id="SSF56112">
    <property type="entry name" value="Protein kinase-like (PK-like)"/>
    <property type="match status" value="1"/>
</dbReference>
<evidence type="ECO:0000256" key="2">
    <source>
        <dbReference type="ARBA" id="ARBA00004496"/>
    </source>
</evidence>
<dbReference type="Proteomes" id="UP000186922">
    <property type="component" value="Unassembled WGS sequence"/>
</dbReference>
<feature type="compositionally biased region" description="Polar residues" evidence="15">
    <location>
        <begin position="308"/>
        <end position="323"/>
    </location>
</feature>
<dbReference type="GO" id="GO:0005737">
    <property type="term" value="C:cytoplasm"/>
    <property type="evidence" value="ECO:0007669"/>
    <property type="project" value="UniProtKB-SubCell"/>
</dbReference>
<dbReference type="FunFam" id="3.30.200.20:FF:000012">
    <property type="entry name" value="microtubule-associated serine/threonine-protein kinase 2 isoform X1"/>
    <property type="match status" value="1"/>
</dbReference>
<dbReference type="Gene3D" id="1.20.1480.20">
    <property type="entry name" value="MAST3 pre-PK domain-like"/>
    <property type="match status" value="1"/>
</dbReference>
<dbReference type="SUPFAM" id="SSF140482">
    <property type="entry name" value="MAST3 pre-PK domain-like"/>
    <property type="match status" value="1"/>
</dbReference>
<evidence type="ECO:0000256" key="14">
    <source>
        <dbReference type="ARBA" id="ARBA00048679"/>
    </source>
</evidence>
<feature type="compositionally biased region" description="Polar residues" evidence="15">
    <location>
        <begin position="1435"/>
        <end position="1445"/>
    </location>
</feature>
<keyword evidence="10" id="KW-0418">Kinase</keyword>
<keyword evidence="9" id="KW-0547">Nucleotide-binding</keyword>
<dbReference type="GO" id="GO:0035556">
    <property type="term" value="P:intracellular signal transduction"/>
    <property type="evidence" value="ECO:0007669"/>
    <property type="project" value="TreeGrafter"/>
</dbReference>
<comment type="catalytic activity">
    <reaction evidence="13">
        <text>L-threonyl-[protein] + ATP = O-phospho-L-threonyl-[protein] + ADP + H(+)</text>
        <dbReference type="Rhea" id="RHEA:46608"/>
        <dbReference type="Rhea" id="RHEA-COMP:11060"/>
        <dbReference type="Rhea" id="RHEA-COMP:11605"/>
        <dbReference type="ChEBI" id="CHEBI:15378"/>
        <dbReference type="ChEBI" id="CHEBI:30013"/>
        <dbReference type="ChEBI" id="CHEBI:30616"/>
        <dbReference type="ChEBI" id="CHEBI:61977"/>
        <dbReference type="ChEBI" id="CHEBI:456216"/>
        <dbReference type="EC" id="2.7.11.1"/>
    </reaction>
</comment>
<reference evidence="19 20" key="1">
    <citation type="journal article" date="2016" name="Nat. Commun.">
        <title>Extremotolerant tardigrade genome and improved radiotolerance of human cultured cells by tardigrade-unique protein.</title>
        <authorList>
            <person name="Hashimoto T."/>
            <person name="Horikawa D.D."/>
            <person name="Saito Y."/>
            <person name="Kuwahara H."/>
            <person name="Kozuka-Hata H."/>
            <person name="Shin-I T."/>
            <person name="Minakuchi Y."/>
            <person name="Ohishi K."/>
            <person name="Motoyama A."/>
            <person name="Aizu T."/>
            <person name="Enomoto A."/>
            <person name="Kondo K."/>
            <person name="Tanaka S."/>
            <person name="Hara Y."/>
            <person name="Koshikawa S."/>
            <person name="Sagara H."/>
            <person name="Miura T."/>
            <person name="Yokobori S."/>
            <person name="Miyagawa K."/>
            <person name="Suzuki Y."/>
            <person name="Kubo T."/>
            <person name="Oyama M."/>
            <person name="Kohara Y."/>
            <person name="Fujiyama A."/>
            <person name="Arakawa K."/>
            <person name="Katayama T."/>
            <person name="Toyoda A."/>
            <person name="Kunieda T."/>
        </authorList>
    </citation>
    <scope>NUCLEOTIDE SEQUENCE [LARGE SCALE GENOMIC DNA]</scope>
    <source>
        <strain evidence="19 20">YOKOZUNA-1</strain>
    </source>
</reference>
<dbReference type="Gene3D" id="2.30.42.10">
    <property type="match status" value="1"/>
</dbReference>
<feature type="region of interest" description="Disordered" evidence="15">
    <location>
        <begin position="1382"/>
        <end position="1509"/>
    </location>
</feature>
<comment type="subcellular location">
    <subcellularLocation>
        <location evidence="2">Cytoplasm</location>
    </subcellularLocation>
</comment>
<organism evidence="19 20">
    <name type="scientific">Ramazzottius varieornatus</name>
    <name type="common">Water bear</name>
    <name type="synonym">Tardigrade</name>
    <dbReference type="NCBI Taxonomy" id="947166"/>
    <lineage>
        <taxon>Eukaryota</taxon>
        <taxon>Metazoa</taxon>
        <taxon>Ecdysozoa</taxon>
        <taxon>Tardigrada</taxon>
        <taxon>Eutardigrada</taxon>
        <taxon>Parachela</taxon>
        <taxon>Hypsibioidea</taxon>
        <taxon>Ramazzottiidae</taxon>
        <taxon>Ramazzottius</taxon>
    </lineage>
</organism>
<name>A0A1D1V5S5_RAMVA</name>
<evidence type="ECO:0000256" key="1">
    <source>
        <dbReference type="ARBA" id="ARBA00001946"/>
    </source>
</evidence>
<dbReference type="Gene3D" id="1.10.510.10">
    <property type="entry name" value="Transferase(Phosphotransferase) domain 1"/>
    <property type="match status" value="1"/>
</dbReference>
<dbReference type="PROSITE" id="PS50011">
    <property type="entry name" value="PROTEIN_KINASE_DOM"/>
    <property type="match status" value="1"/>
</dbReference>
<dbReference type="PROSITE" id="PS51285">
    <property type="entry name" value="AGC_KINASE_CTER"/>
    <property type="match status" value="1"/>
</dbReference>
<dbReference type="PANTHER" id="PTHR24356:SF414">
    <property type="entry name" value="NON-SPECIFIC SERINE_THREONINE PROTEIN KINASE"/>
    <property type="match status" value="1"/>
</dbReference>
<feature type="region of interest" description="Disordered" evidence="15">
    <location>
        <begin position="355"/>
        <end position="377"/>
    </location>
</feature>
<feature type="domain" description="AGC-kinase C-terminal" evidence="18">
    <location>
        <begin position="887"/>
        <end position="957"/>
    </location>
</feature>
<dbReference type="Pfam" id="PF08926">
    <property type="entry name" value="DUF1908"/>
    <property type="match status" value="1"/>
</dbReference>
<dbReference type="SMART" id="SM00228">
    <property type="entry name" value="PDZ"/>
    <property type="match status" value="1"/>
</dbReference>
<dbReference type="OrthoDB" id="10070999at2759"/>
<dbReference type="InterPro" id="IPR001478">
    <property type="entry name" value="PDZ"/>
</dbReference>
<evidence type="ECO:0000256" key="3">
    <source>
        <dbReference type="ARBA" id="ARBA00009903"/>
    </source>
</evidence>
<keyword evidence="6" id="KW-0723">Serine/threonine-protein kinase</keyword>
<evidence type="ECO:0000259" key="16">
    <source>
        <dbReference type="PROSITE" id="PS50011"/>
    </source>
</evidence>
<evidence type="ECO:0000256" key="13">
    <source>
        <dbReference type="ARBA" id="ARBA00047899"/>
    </source>
</evidence>
<feature type="compositionally biased region" description="Low complexity" evidence="15">
    <location>
        <begin position="389"/>
        <end position="406"/>
    </location>
</feature>
<keyword evidence="12" id="KW-0460">Magnesium</keyword>
<evidence type="ECO:0000259" key="17">
    <source>
        <dbReference type="PROSITE" id="PS50106"/>
    </source>
</evidence>
<feature type="compositionally biased region" description="Pro residues" evidence="15">
    <location>
        <begin position="1394"/>
        <end position="1405"/>
    </location>
</feature>
<dbReference type="SUPFAM" id="SSF50156">
    <property type="entry name" value="PDZ domain-like"/>
    <property type="match status" value="1"/>
</dbReference>
<dbReference type="SMART" id="SM00220">
    <property type="entry name" value="S_TKc"/>
    <property type="match status" value="1"/>
</dbReference>
<dbReference type="STRING" id="947166.A0A1D1V5S5"/>
<dbReference type="InterPro" id="IPR036034">
    <property type="entry name" value="PDZ_sf"/>
</dbReference>
<proteinExistence type="inferred from homology"/>
<evidence type="ECO:0000256" key="15">
    <source>
        <dbReference type="SAM" id="MobiDB-lite"/>
    </source>
</evidence>
<keyword evidence="7" id="KW-0597">Phosphoprotein</keyword>
<feature type="compositionally biased region" description="Low complexity" evidence="15">
    <location>
        <begin position="1406"/>
        <end position="1417"/>
    </location>
</feature>
<keyword evidence="20" id="KW-1185">Reference proteome</keyword>
<feature type="region of interest" description="Disordered" evidence="15">
    <location>
        <begin position="1114"/>
        <end position="1139"/>
    </location>
</feature>
<feature type="domain" description="Protein kinase" evidence="16">
    <location>
        <begin position="615"/>
        <end position="886"/>
    </location>
</feature>
<dbReference type="EMBL" id="BDGG01000004">
    <property type="protein sequence ID" value="GAU97079.1"/>
    <property type="molecule type" value="Genomic_DNA"/>
</dbReference>
<evidence type="ECO:0000256" key="7">
    <source>
        <dbReference type="ARBA" id="ARBA00022553"/>
    </source>
</evidence>
<evidence type="ECO:0000256" key="10">
    <source>
        <dbReference type="ARBA" id="ARBA00022777"/>
    </source>
</evidence>
<evidence type="ECO:0000256" key="5">
    <source>
        <dbReference type="ARBA" id="ARBA00022490"/>
    </source>
</evidence>
<comment type="cofactor">
    <cofactor evidence="1">
        <name>Mg(2+)</name>
        <dbReference type="ChEBI" id="CHEBI:18420"/>
    </cofactor>
</comment>
<protein>
    <recommendedName>
        <fullName evidence="4">non-specific serine/threonine protein kinase</fullName>
        <ecNumber evidence="4">2.7.11.1</ecNumber>
    </recommendedName>
</protein>
<comment type="similarity">
    <text evidence="3">Belongs to the protein kinase superfamily. AGC Ser/Thr protein kinase family.</text>
</comment>
<evidence type="ECO:0000256" key="6">
    <source>
        <dbReference type="ARBA" id="ARBA00022527"/>
    </source>
</evidence>
<evidence type="ECO:0000256" key="11">
    <source>
        <dbReference type="ARBA" id="ARBA00022840"/>
    </source>
</evidence>
<dbReference type="FunFam" id="2.30.42.10:FF:000008">
    <property type="entry name" value="microtubule-associated serine/threonine-protein kinase 4 isoform X2"/>
    <property type="match status" value="1"/>
</dbReference>
<feature type="compositionally biased region" description="Polar residues" evidence="15">
    <location>
        <begin position="1485"/>
        <end position="1497"/>
    </location>
</feature>
<comment type="caution">
    <text evidence="19">The sequence shown here is derived from an EMBL/GenBank/DDBJ whole genome shotgun (WGS) entry which is preliminary data.</text>
</comment>
<evidence type="ECO:0000313" key="20">
    <source>
        <dbReference type="Proteomes" id="UP000186922"/>
    </source>
</evidence>